<dbReference type="Proteomes" id="UP001176468">
    <property type="component" value="Unassembled WGS sequence"/>
</dbReference>
<dbReference type="PANTHER" id="PTHR45436:SF8">
    <property type="entry name" value="HISTIDINE KINASE"/>
    <property type="match status" value="1"/>
</dbReference>
<evidence type="ECO:0000256" key="3">
    <source>
        <dbReference type="ARBA" id="ARBA00012438"/>
    </source>
</evidence>
<protein>
    <recommendedName>
        <fullName evidence="3">histidine kinase</fullName>
        <ecNumber evidence="3">2.7.13.3</ecNumber>
    </recommendedName>
</protein>
<proteinExistence type="predicted"/>
<dbReference type="Pfam" id="PF02518">
    <property type="entry name" value="HATPase_c"/>
    <property type="match status" value="1"/>
</dbReference>
<dbReference type="InterPro" id="IPR036890">
    <property type="entry name" value="HATPase_C_sf"/>
</dbReference>
<dbReference type="PROSITE" id="PS50885">
    <property type="entry name" value="HAMP"/>
    <property type="match status" value="1"/>
</dbReference>
<dbReference type="PROSITE" id="PS50109">
    <property type="entry name" value="HIS_KIN"/>
    <property type="match status" value="1"/>
</dbReference>
<gene>
    <name evidence="14" type="ORF">Q5H94_11250</name>
</gene>
<comment type="subcellular location">
    <subcellularLocation>
        <location evidence="2">Membrane</location>
    </subcellularLocation>
</comment>
<dbReference type="PRINTS" id="PR00344">
    <property type="entry name" value="BCTRLSENSOR"/>
</dbReference>
<keyword evidence="8 11" id="KW-1133">Transmembrane helix</keyword>
<evidence type="ECO:0000256" key="6">
    <source>
        <dbReference type="ARBA" id="ARBA00022692"/>
    </source>
</evidence>
<dbReference type="InterPro" id="IPR003661">
    <property type="entry name" value="HisK_dim/P_dom"/>
</dbReference>
<keyword evidence="15" id="KW-1185">Reference proteome</keyword>
<evidence type="ECO:0000256" key="11">
    <source>
        <dbReference type="SAM" id="Phobius"/>
    </source>
</evidence>
<name>A0ABT8ZZ96_9SPHN</name>
<dbReference type="Gene3D" id="1.10.287.130">
    <property type="match status" value="1"/>
</dbReference>
<feature type="domain" description="Histidine kinase" evidence="12">
    <location>
        <begin position="234"/>
        <end position="440"/>
    </location>
</feature>
<dbReference type="SMART" id="SM00387">
    <property type="entry name" value="HATPase_c"/>
    <property type="match status" value="1"/>
</dbReference>
<keyword evidence="10 11" id="KW-0472">Membrane</keyword>
<dbReference type="EMBL" id="JAUQSZ010000007">
    <property type="protein sequence ID" value="MDO7842903.1"/>
    <property type="molecule type" value="Genomic_DNA"/>
</dbReference>
<dbReference type="InterPro" id="IPR003594">
    <property type="entry name" value="HATPase_dom"/>
</dbReference>
<evidence type="ECO:0000256" key="10">
    <source>
        <dbReference type="ARBA" id="ARBA00023136"/>
    </source>
</evidence>
<organism evidence="14 15">
    <name type="scientific">Sphingomonas immobilis</name>
    <dbReference type="NCBI Taxonomy" id="3063997"/>
    <lineage>
        <taxon>Bacteria</taxon>
        <taxon>Pseudomonadati</taxon>
        <taxon>Pseudomonadota</taxon>
        <taxon>Alphaproteobacteria</taxon>
        <taxon>Sphingomonadales</taxon>
        <taxon>Sphingomonadaceae</taxon>
        <taxon>Sphingomonas</taxon>
    </lineage>
</organism>
<dbReference type="InterPro" id="IPR004358">
    <property type="entry name" value="Sig_transdc_His_kin-like_C"/>
</dbReference>
<dbReference type="Pfam" id="PF00672">
    <property type="entry name" value="HAMP"/>
    <property type="match status" value="1"/>
</dbReference>
<dbReference type="Gene3D" id="3.30.565.10">
    <property type="entry name" value="Histidine kinase-like ATPase, C-terminal domain"/>
    <property type="match status" value="1"/>
</dbReference>
<feature type="transmembrane region" description="Helical" evidence="11">
    <location>
        <begin position="152"/>
        <end position="175"/>
    </location>
</feature>
<dbReference type="RefSeq" id="WP_304561364.1">
    <property type="nucleotide sequence ID" value="NZ_JAUQSZ010000007.1"/>
</dbReference>
<dbReference type="InterPro" id="IPR005467">
    <property type="entry name" value="His_kinase_dom"/>
</dbReference>
<feature type="transmembrane region" description="Helical" evidence="11">
    <location>
        <begin position="12"/>
        <end position="35"/>
    </location>
</feature>
<evidence type="ECO:0000256" key="2">
    <source>
        <dbReference type="ARBA" id="ARBA00004370"/>
    </source>
</evidence>
<dbReference type="SMART" id="SM00388">
    <property type="entry name" value="HisKA"/>
    <property type="match status" value="1"/>
</dbReference>
<keyword evidence="6 11" id="KW-0812">Transmembrane</keyword>
<reference evidence="14" key="1">
    <citation type="submission" date="2023-07" db="EMBL/GenBank/DDBJ databases">
        <authorList>
            <person name="Kim M.K."/>
        </authorList>
    </citation>
    <scope>NUCLEOTIDE SEQUENCE</scope>
    <source>
        <strain evidence="14">CA1-15</strain>
    </source>
</reference>
<feature type="domain" description="HAMP" evidence="13">
    <location>
        <begin position="173"/>
        <end position="226"/>
    </location>
</feature>
<evidence type="ECO:0000256" key="7">
    <source>
        <dbReference type="ARBA" id="ARBA00022777"/>
    </source>
</evidence>
<evidence type="ECO:0000256" key="4">
    <source>
        <dbReference type="ARBA" id="ARBA00022553"/>
    </source>
</evidence>
<keyword evidence="5" id="KW-0808">Transferase</keyword>
<dbReference type="InterPro" id="IPR036097">
    <property type="entry name" value="HisK_dim/P_sf"/>
</dbReference>
<dbReference type="SUPFAM" id="SSF55874">
    <property type="entry name" value="ATPase domain of HSP90 chaperone/DNA topoisomerase II/histidine kinase"/>
    <property type="match status" value="1"/>
</dbReference>
<accession>A0ABT8ZZ96</accession>
<dbReference type="SUPFAM" id="SSF158472">
    <property type="entry name" value="HAMP domain-like"/>
    <property type="match status" value="1"/>
</dbReference>
<comment type="caution">
    <text evidence="14">The sequence shown here is derived from an EMBL/GenBank/DDBJ whole genome shotgun (WGS) entry which is preliminary data.</text>
</comment>
<keyword evidence="9" id="KW-0902">Two-component regulatory system</keyword>
<dbReference type="SUPFAM" id="SSF47384">
    <property type="entry name" value="Homodimeric domain of signal transducing histidine kinase"/>
    <property type="match status" value="1"/>
</dbReference>
<dbReference type="CDD" id="cd06225">
    <property type="entry name" value="HAMP"/>
    <property type="match status" value="1"/>
</dbReference>
<evidence type="ECO:0000256" key="8">
    <source>
        <dbReference type="ARBA" id="ARBA00022989"/>
    </source>
</evidence>
<evidence type="ECO:0000259" key="12">
    <source>
        <dbReference type="PROSITE" id="PS50109"/>
    </source>
</evidence>
<dbReference type="CDD" id="cd00082">
    <property type="entry name" value="HisKA"/>
    <property type="match status" value="1"/>
</dbReference>
<dbReference type="GO" id="GO:0016301">
    <property type="term" value="F:kinase activity"/>
    <property type="evidence" value="ECO:0007669"/>
    <property type="project" value="UniProtKB-KW"/>
</dbReference>
<dbReference type="EC" id="2.7.13.3" evidence="3"/>
<evidence type="ECO:0000256" key="9">
    <source>
        <dbReference type="ARBA" id="ARBA00023012"/>
    </source>
</evidence>
<evidence type="ECO:0000313" key="14">
    <source>
        <dbReference type="EMBL" id="MDO7842903.1"/>
    </source>
</evidence>
<keyword evidence="7 14" id="KW-0418">Kinase</keyword>
<keyword evidence="4" id="KW-0597">Phosphoprotein</keyword>
<dbReference type="InterPro" id="IPR003660">
    <property type="entry name" value="HAMP_dom"/>
</dbReference>
<dbReference type="SMART" id="SM00304">
    <property type="entry name" value="HAMP"/>
    <property type="match status" value="1"/>
</dbReference>
<evidence type="ECO:0000313" key="15">
    <source>
        <dbReference type="Proteomes" id="UP001176468"/>
    </source>
</evidence>
<evidence type="ECO:0000256" key="1">
    <source>
        <dbReference type="ARBA" id="ARBA00000085"/>
    </source>
</evidence>
<evidence type="ECO:0000256" key="5">
    <source>
        <dbReference type="ARBA" id="ARBA00022679"/>
    </source>
</evidence>
<dbReference type="InterPro" id="IPR050428">
    <property type="entry name" value="TCS_sensor_his_kinase"/>
</dbReference>
<comment type="catalytic activity">
    <reaction evidence="1">
        <text>ATP + protein L-histidine = ADP + protein N-phospho-L-histidine.</text>
        <dbReference type="EC" id="2.7.13.3"/>
    </reaction>
</comment>
<evidence type="ECO:0000259" key="13">
    <source>
        <dbReference type="PROSITE" id="PS50885"/>
    </source>
</evidence>
<dbReference type="PANTHER" id="PTHR45436">
    <property type="entry name" value="SENSOR HISTIDINE KINASE YKOH"/>
    <property type="match status" value="1"/>
</dbReference>
<sequence length="440" mass="46576">MASLRTSAAYRIAFTYAAALAAAILMLGIAVYFAADAEFRHQRDERIAAELSDLAQEQGGTTGLSEEIAERERGRTTESFGYALFDAAGRRIAGRMDTTRPAPGFSMIVFRDPAEGPDRARAKALDLPDGGRLVVAVDSEAVEAIDATILELFGIAFAVVLLVGLAGALLLGRYLRQRLGVISRTANAIIGGELDKRMPVSAYGDEFDSVALALNAMLERIAGLMENLRQVSSDVAHDLRTPLVRLRGQLEQVGKVDGAAERALEQGDALLALFGSILRISEVEGGGLEQSFTRVDLSGLVDDVGDSFLPALSDSGHHFEWRAERGIAVCGNRELLAQAVANLLDNARVHTPAGTRVTLTLSGHATKAEILVEDDGPGVASAELPVLLRRFYRGEASRTTPGNGLGLSLVAAVAAAHGGAVETDDGQPGLRVTVTIPRID</sequence>